<name>A0ABW8D7H0_9GAMM</name>
<accession>A0ABW8D7H0</accession>
<dbReference type="Pfam" id="PF07238">
    <property type="entry name" value="PilZ"/>
    <property type="match status" value="1"/>
</dbReference>
<dbReference type="InterPro" id="IPR009875">
    <property type="entry name" value="PilZ_domain"/>
</dbReference>
<organism evidence="2 3">
    <name type="scientific">Legionella lytica</name>
    <dbReference type="NCBI Taxonomy" id="96232"/>
    <lineage>
        <taxon>Bacteria</taxon>
        <taxon>Pseudomonadati</taxon>
        <taxon>Pseudomonadota</taxon>
        <taxon>Gammaproteobacteria</taxon>
        <taxon>Legionellales</taxon>
        <taxon>Legionellaceae</taxon>
        <taxon>Legionella</taxon>
    </lineage>
</organism>
<dbReference type="Proteomes" id="UP001615550">
    <property type="component" value="Unassembled WGS sequence"/>
</dbReference>
<keyword evidence="3" id="KW-1185">Reference proteome</keyword>
<evidence type="ECO:0000313" key="2">
    <source>
        <dbReference type="EMBL" id="MFJ1267791.1"/>
    </source>
</evidence>
<sequence>MQQIHCVFDNLSSLYTAYMPFVKGGGLFIGTQDSYELGTELRLVVNLMNEDELYHIDAKVVWITPLEAQASRFPGLGVQFINGSDLRTKIEIYLAEMLKSQQATDTV</sequence>
<proteinExistence type="predicted"/>
<evidence type="ECO:0000259" key="1">
    <source>
        <dbReference type="Pfam" id="PF07238"/>
    </source>
</evidence>
<protein>
    <submittedName>
        <fullName evidence="2">PilZ domain-containing protein</fullName>
    </submittedName>
</protein>
<dbReference type="RefSeq" id="WP_400186595.1">
    <property type="nucleotide sequence ID" value="NZ_JBGORX010000001.1"/>
</dbReference>
<evidence type="ECO:0000313" key="3">
    <source>
        <dbReference type="Proteomes" id="UP001615550"/>
    </source>
</evidence>
<feature type="domain" description="PilZ" evidence="1">
    <location>
        <begin position="4"/>
        <end position="85"/>
    </location>
</feature>
<dbReference type="EMBL" id="JBGORX010000001">
    <property type="protein sequence ID" value="MFJ1267791.1"/>
    <property type="molecule type" value="Genomic_DNA"/>
</dbReference>
<gene>
    <name evidence="2" type="ORF">ACD661_04350</name>
</gene>
<comment type="caution">
    <text evidence="2">The sequence shown here is derived from an EMBL/GenBank/DDBJ whole genome shotgun (WGS) entry which is preliminary data.</text>
</comment>
<dbReference type="Gene3D" id="2.40.10.220">
    <property type="entry name" value="predicted glycosyltransferase like domains"/>
    <property type="match status" value="1"/>
</dbReference>
<reference evidence="2 3" key="1">
    <citation type="submission" date="2024-08" db="EMBL/GenBank/DDBJ databases">
        <title>Draft Genome Sequence of Legionella lytica strain DSB2004, Isolated From a Fire Sprinkler System.</title>
        <authorList>
            <person name="Everhart A.D."/>
            <person name="Kidane D.T."/>
            <person name="Farone A.L."/>
            <person name="Farone M.B."/>
        </authorList>
    </citation>
    <scope>NUCLEOTIDE SEQUENCE [LARGE SCALE GENOMIC DNA]</scope>
    <source>
        <strain evidence="2 3">DSB2004</strain>
    </source>
</reference>